<sequence length="275" mass="30987">MSERLAGTSFSLLKYDNPVLVREPSDGNKKRVDELPQLQTASTGPLGGNTSRSITATSPGPVPDPPSPPGGNKSRDVIRREAQDAINAILPPKEWTEDDQIWRQLVSSTPATRLDVLALQEQLDSRLKQRQAREIGICPIRRELYSQCFDELIRQVTVSCSERGFLLARVRDELNLTLLSYQTLYESSLAFGVRKALQAEIGRGEMEDQIEQLKHVEQNLECQKTELKVELERNAKRAQEDMESLKQQHAQEVESLQQSNKQLKELLEGVLTGNK</sequence>
<proteinExistence type="inferred from homology"/>
<comment type="similarity">
    <text evidence="4">Belongs to the inner dynein arm light chain family.</text>
</comment>
<evidence type="ECO:0000256" key="5">
    <source>
        <dbReference type="SAM" id="MobiDB-lite"/>
    </source>
</evidence>
<gene>
    <name evidence="6" type="ORF">DGAL_LOCUS8141</name>
</gene>
<dbReference type="InterPro" id="IPR019347">
    <property type="entry name" value="Axonemal_dynein_light_chain"/>
</dbReference>
<feature type="compositionally biased region" description="Polar residues" evidence="5">
    <location>
        <begin position="37"/>
        <end position="58"/>
    </location>
</feature>
<dbReference type="GO" id="GO:0005930">
    <property type="term" value="C:axoneme"/>
    <property type="evidence" value="ECO:0007669"/>
    <property type="project" value="TreeGrafter"/>
</dbReference>
<evidence type="ECO:0000256" key="4">
    <source>
        <dbReference type="ARBA" id="ARBA00038114"/>
    </source>
</evidence>
<evidence type="ECO:0000313" key="6">
    <source>
        <dbReference type="EMBL" id="CAH0105127.1"/>
    </source>
</evidence>
<name>A0A8J2RI59_9CRUS</name>
<feature type="compositionally biased region" description="Basic and acidic residues" evidence="5">
    <location>
        <begin position="238"/>
        <end position="252"/>
    </location>
</feature>
<organism evidence="6 7">
    <name type="scientific">Daphnia galeata</name>
    <dbReference type="NCBI Taxonomy" id="27404"/>
    <lineage>
        <taxon>Eukaryota</taxon>
        <taxon>Metazoa</taxon>
        <taxon>Ecdysozoa</taxon>
        <taxon>Arthropoda</taxon>
        <taxon>Crustacea</taxon>
        <taxon>Branchiopoda</taxon>
        <taxon>Diplostraca</taxon>
        <taxon>Cladocera</taxon>
        <taxon>Anomopoda</taxon>
        <taxon>Daphniidae</taxon>
        <taxon>Daphnia</taxon>
    </lineage>
</organism>
<reference evidence="6" key="1">
    <citation type="submission" date="2021-11" db="EMBL/GenBank/DDBJ databases">
        <authorList>
            <person name="Schell T."/>
        </authorList>
    </citation>
    <scope>NUCLEOTIDE SEQUENCE</scope>
    <source>
        <strain evidence="6">M5</strain>
    </source>
</reference>
<dbReference type="Pfam" id="PF10211">
    <property type="entry name" value="Ax_dynein_light"/>
    <property type="match status" value="1"/>
</dbReference>
<dbReference type="PANTHER" id="PTHR13183">
    <property type="entry name" value="AXONEMAL INNER ARM DYNEIN LIGHT CHAIN 28"/>
    <property type="match status" value="1"/>
</dbReference>
<dbReference type="GO" id="GO:0030286">
    <property type="term" value="C:dynein complex"/>
    <property type="evidence" value="ECO:0007669"/>
    <property type="project" value="UniProtKB-KW"/>
</dbReference>
<comment type="caution">
    <text evidence="6">The sequence shown here is derived from an EMBL/GenBank/DDBJ whole genome shotgun (WGS) entry which is preliminary data.</text>
</comment>
<feature type="compositionally biased region" description="Basic and acidic residues" evidence="5">
    <location>
        <begin position="23"/>
        <end position="34"/>
    </location>
</feature>
<keyword evidence="7" id="KW-1185">Reference proteome</keyword>
<keyword evidence="3" id="KW-0505">Motor protein</keyword>
<dbReference type="EMBL" id="CAKKLH010000168">
    <property type="protein sequence ID" value="CAH0105127.1"/>
    <property type="molecule type" value="Genomic_DNA"/>
</dbReference>
<keyword evidence="2" id="KW-0175">Coiled coil</keyword>
<dbReference type="GO" id="GO:0097546">
    <property type="term" value="C:ciliary base"/>
    <property type="evidence" value="ECO:0007669"/>
    <property type="project" value="TreeGrafter"/>
</dbReference>
<dbReference type="OrthoDB" id="273640at2759"/>
<evidence type="ECO:0000256" key="1">
    <source>
        <dbReference type="ARBA" id="ARBA00023017"/>
    </source>
</evidence>
<accession>A0A8J2RI59</accession>
<dbReference type="Proteomes" id="UP000789390">
    <property type="component" value="Unassembled WGS sequence"/>
</dbReference>
<feature type="region of interest" description="Disordered" evidence="5">
    <location>
        <begin position="16"/>
        <end position="75"/>
    </location>
</feature>
<keyword evidence="1" id="KW-0243">Dynein</keyword>
<evidence type="ECO:0000256" key="2">
    <source>
        <dbReference type="ARBA" id="ARBA00023054"/>
    </source>
</evidence>
<protein>
    <submittedName>
        <fullName evidence="6">Uncharacterized protein</fullName>
    </submittedName>
</protein>
<dbReference type="AlphaFoldDB" id="A0A8J2RI59"/>
<dbReference type="PANTHER" id="PTHR13183:SF0">
    <property type="entry name" value="AXONEMAL DYNEIN LIGHT INTERMEDIATE POLYPEPTIDE 1"/>
    <property type="match status" value="1"/>
</dbReference>
<feature type="region of interest" description="Disordered" evidence="5">
    <location>
        <begin position="238"/>
        <end position="257"/>
    </location>
</feature>
<evidence type="ECO:0000256" key="3">
    <source>
        <dbReference type="ARBA" id="ARBA00023175"/>
    </source>
</evidence>
<feature type="compositionally biased region" description="Pro residues" evidence="5">
    <location>
        <begin position="60"/>
        <end position="69"/>
    </location>
</feature>
<evidence type="ECO:0000313" key="7">
    <source>
        <dbReference type="Proteomes" id="UP000789390"/>
    </source>
</evidence>
<dbReference type="GO" id="GO:0045504">
    <property type="term" value="F:dynein heavy chain binding"/>
    <property type="evidence" value="ECO:0007669"/>
    <property type="project" value="TreeGrafter"/>
</dbReference>